<sequence>MSSTPDKPNKDGLTAWLSTPNLVLLSVMWGVVALLFFLLFSVTIPGEGRPFWYGIGTLLSEQIAFTFAAALCLRNGFSSKIASGRNVWLFLGFGMVSFFIGNLFFSWWELYWELDPAVSPGDLFYVGSYFCMTIGMILAVRSRRLNLELWQWGVILAIATVGVAFAAWVSHPFEFGLDASNAIADGAVTIETARPAPDWVITLEKQLDPFGPPLNLLYVVLDVLLLIIAAILLLAFWGGRFSQSWRMIAAAAFSQYVADMWFKYADKNIPNYESGDLLEVFFTFTGVFFAIGALLEYDVSTRAVSRSRRRRGPSS</sequence>
<feature type="transmembrane region" description="Helical" evidence="1">
    <location>
        <begin position="216"/>
        <end position="236"/>
    </location>
</feature>
<gene>
    <name evidence="2" type="ORF">NEA10_17980</name>
</gene>
<name>A0ABY5AQQ0_9CYAN</name>
<dbReference type="RefSeq" id="WP_252662710.1">
    <property type="nucleotide sequence ID" value="NZ_CP098611.1"/>
</dbReference>
<proteinExistence type="predicted"/>
<dbReference type="EMBL" id="CP098611">
    <property type="protein sequence ID" value="USR90686.1"/>
    <property type="molecule type" value="Genomic_DNA"/>
</dbReference>
<dbReference type="Proteomes" id="UP001056708">
    <property type="component" value="Chromosome"/>
</dbReference>
<feature type="transmembrane region" description="Helical" evidence="1">
    <location>
        <begin position="86"/>
        <end position="108"/>
    </location>
</feature>
<feature type="transmembrane region" description="Helical" evidence="1">
    <location>
        <begin position="248"/>
        <end position="265"/>
    </location>
</feature>
<feature type="transmembrane region" description="Helical" evidence="1">
    <location>
        <begin position="50"/>
        <end position="74"/>
    </location>
</feature>
<reference evidence="2" key="1">
    <citation type="submission" date="2022-06" db="EMBL/GenBank/DDBJ databases">
        <title>Genome sequence of Phormidium yuhuli AB48 isolated from an industrial photobioreactor environment.</title>
        <authorList>
            <person name="Qiu Y."/>
            <person name="Noonan A.J.C."/>
            <person name="Dofher K."/>
            <person name="Koch M."/>
            <person name="Kieft B."/>
            <person name="Lin X."/>
            <person name="Ziels R.M."/>
            <person name="Hallam S.J."/>
        </authorList>
    </citation>
    <scope>NUCLEOTIDE SEQUENCE</scope>
    <source>
        <strain evidence="2">AB48</strain>
    </source>
</reference>
<accession>A0ABY5AQQ0</accession>
<keyword evidence="1" id="KW-0812">Transmembrane</keyword>
<organism evidence="2 3">
    <name type="scientific">Phormidium yuhuli AB48</name>
    <dbReference type="NCBI Taxonomy" id="2940671"/>
    <lineage>
        <taxon>Bacteria</taxon>
        <taxon>Bacillati</taxon>
        <taxon>Cyanobacteriota</taxon>
        <taxon>Cyanophyceae</taxon>
        <taxon>Oscillatoriophycideae</taxon>
        <taxon>Oscillatoriales</taxon>
        <taxon>Oscillatoriaceae</taxon>
        <taxon>Phormidium</taxon>
        <taxon>Phormidium yuhuli</taxon>
    </lineage>
</organism>
<evidence type="ECO:0000313" key="2">
    <source>
        <dbReference type="EMBL" id="USR90686.1"/>
    </source>
</evidence>
<feature type="transmembrane region" description="Helical" evidence="1">
    <location>
        <begin position="277"/>
        <end position="299"/>
    </location>
</feature>
<keyword evidence="3" id="KW-1185">Reference proteome</keyword>
<evidence type="ECO:0000313" key="3">
    <source>
        <dbReference type="Proteomes" id="UP001056708"/>
    </source>
</evidence>
<keyword evidence="1" id="KW-1133">Transmembrane helix</keyword>
<feature type="transmembrane region" description="Helical" evidence="1">
    <location>
        <begin position="152"/>
        <end position="170"/>
    </location>
</feature>
<evidence type="ECO:0000256" key="1">
    <source>
        <dbReference type="SAM" id="Phobius"/>
    </source>
</evidence>
<feature type="transmembrane region" description="Helical" evidence="1">
    <location>
        <begin position="21"/>
        <end position="44"/>
    </location>
</feature>
<feature type="transmembrane region" description="Helical" evidence="1">
    <location>
        <begin position="123"/>
        <end position="140"/>
    </location>
</feature>
<keyword evidence="1" id="KW-0472">Membrane</keyword>
<protein>
    <submittedName>
        <fullName evidence="2">Uncharacterized protein</fullName>
    </submittedName>
</protein>